<dbReference type="EMBL" id="SLXU01000002">
    <property type="protein sequence ID" value="TCP62335.1"/>
    <property type="molecule type" value="Genomic_DNA"/>
</dbReference>
<name>A0A4R2RT77_9RHOB</name>
<dbReference type="Pfam" id="PF14246">
    <property type="entry name" value="TetR_C_7"/>
    <property type="match status" value="1"/>
</dbReference>
<accession>A0A4R2RT77</accession>
<protein>
    <submittedName>
        <fullName evidence="4">TetR family transcriptional regulator</fullName>
    </submittedName>
</protein>
<dbReference type="PANTHER" id="PTHR30055:SF146">
    <property type="entry name" value="HTH-TYPE TRANSCRIPTIONAL DUAL REGULATOR CECR"/>
    <property type="match status" value="1"/>
</dbReference>
<dbReference type="InterPro" id="IPR001647">
    <property type="entry name" value="HTH_TetR"/>
</dbReference>
<dbReference type="InterPro" id="IPR050109">
    <property type="entry name" value="HTH-type_TetR-like_transc_reg"/>
</dbReference>
<feature type="DNA-binding region" description="H-T-H motif" evidence="2">
    <location>
        <begin position="40"/>
        <end position="59"/>
    </location>
</feature>
<dbReference type="OrthoDB" id="9816431at2"/>
<dbReference type="InterPro" id="IPR036271">
    <property type="entry name" value="Tet_transcr_reg_TetR-rel_C_sf"/>
</dbReference>
<dbReference type="InterPro" id="IPR039536">
    <property type="entry name" value="TetR_C_Proteobacteria"/>
</dbReference>
<evidence type="ECO:0000256" key="1">
    <source>
        <dbReference type="ARBA" id="ARBA00023125"/>
    </source>
</evidence>
<keyword evidence="1 2" id="KW-0238">DNA-binding</keyword>
<gene>
    <name evidence="4" type="ORF">EV663_102179</name>
</gene>
<evidence type="ECO:0000313" key="4">
    <source>
        <dbReference type="EMBL" id="TCP62335.1"/>
    </source>
</evidence>
<dbReference type="SUPFAM" id="SSF46689">
    <property type="entry name" value="Homeodomain-like"/>
    <property type="match status" value="1"/>
</dbReference>
<evidence type="ECO:0000313" key="5">
    <source>
        <dbReference type="Proteomes" id="UP000295050"/>
    </source>
</evidence>
<feature type="domain" description="HTH tetR-type" evidence="3">
    <location>
        <begin position="17"/>
        <end position="77"/>
    </location>
</feature>
<dbReference type="PANTHER" id="PTHR30055">
    <property type="entry name" value="HTH-TYPE TRANSCRIPTIONAL REGULATOR RUTR"/>
    <property type="match status" value="1"/>
</dbReference>
<dbReference type="Proteomes" id="UP000295050">
    <property type="component" value="Unassembled WGS sequence"/>
</dbReference>
<dbReference type="Pfam" id="PF00440">
    <property type="entry name" value="TetR_N"/>
    <property type="match status" value="1"/>
</dbReference>
<comment type="caution">
    <text evidence="4">The sequence shown here is derived from an EMBL/GenBank/DDBJ whole genome shotgun (WGS) entry which is preliminary data.</text>
</comment>
<dbReference type="SUPFAM" id="SSF48498">
    <property type="entry name" value="Tetracyclin repressor-like, C-terminal domain"/>
    <property type="match status" value="1"/>
</dbReference>
<reference evidence="4 5" key="1">
    <citation type="submission" date="2019-03" db="EMBL/GenBank/DDBJ databases">
        <title>Genomic Encyclopedia of Type Strains, Phase IV (KMG-IV): sequencing the most valuable type-strain genomes for metagenomic binning, comparative biology and taxonomic classification.</title>
        <authorList>
            <person name="Goeker M."/>
        </authorList>
    </citation>
    <scope>NUCLEOTIDE SEQUENCE [LARGE SCALE GENOMIC DNA]</scope>
    <source>
        <strain evidence="4 5">DSM 24766</strain>
    </source>
</reference>
<sequence>MGRPLSRRGRPPQMTAAQREALILDAAEQVLLARGLQGLTMERVAQCAGMSKRTLYEHFLGREPLMAALVTRLRGAVIQPLTPAQTARPLAERLHLLLDPQAETETCATALEVLRAVVAEAPQHPELAARFLEDGPRAVRRMIRDELDRAVARGEIGLTDTQAAAALLHGMALTCPLEAFLATDAPAADAAARSAHVARAIAVFLRGAGAL</sequence>
<evidence type="ECO:0000259" key="3">
    <source>
        <dbReference type="PROSITE" id="PS50977"/>
    </source>
</evidence>
<proteinExistence type="predicted"/>
<organism evidence="4 5">
    <name type="scientific">Rhodovulum bhavnagarense</name>
    <dbReference type="NCBI Taxonomy" id="992286"/>
    <lineage>
        <taxon>Bacteria</taxon>
        <taxon>Pseudomonadati</taxon>
        <taxon>Pseudomonadota</taxon>
        <taxon>Alphaproteobacteria</taxon>
        <taxon>Rhodobacterales</taxon>
        <taxon>Paracoccaceae</taxon>
        <taxon>Rhodovulum</taxon>
    </lineage>
</organism>
<dbReference type="PRINTS" id="PR00455">
    <property type="entry name" value="HTHTETR"/>
</dbReference>
<dbReference type="InterPro" id="IPR009057">
    <property type="entry name" value="Homeodomain-like_sf"/>
</dbReference>
<dbReference type="GO" id="GO:0003700">
    <property type="term" value="F:DNA-binding transcription factor activity"/>
    <property type="evidence" value="ECO:0007669"/>
    <property type="project" value="TreeGrafter"/>
</dbReference>
<keyword evidence="5" id="KW-1185">Reference proteome</keyword>
<dbReference type="AlphaFoldDB" id="A0A4R2RT77"/>
<dbReference type="GO" id="GO:0000976">
    <property type="term" value="F:transcription cis-regulatory region binding"/>
    <property type="evidence" value="ECO:0007669"/>
    <property type="project" value="TreeGrafter"/>
</dbReference>
<dbReference type="PROSITE" id="PS50977">
    <property type="entry name" value="HTH_TETR_2"/>
    <property type="match status" value="1"/>
</dbReference>
<dbReference type="Gene3D" id="1.10.357.10">
    <property type="entry name" value="Tetracycline Repressor, domain 2"/>
    <property type="match status" value="1"/>
</dbReference>
<evidence type="ECO:0000256" key="2">
    <source>
        <dbReference type="PROSITE-ProRule" id="PRU00335"/>
    </source>
</evidence>